<comment type="similarity">
    <text evidence="1">Belongs to the sulfatase family.</text>
</comment>
<dbReference type="SUPFAM" id="SSF53649">
    <property type="entry name" value="Alkaline phosphatase-like"/>
    <property type="match status" value="1"/>
</dbReference>
<dbReference type="Gene3D" id="3.40.720.10">
    <property type="entry name" value="Alkaline Phosphatase, subunit A"/>
    <property type="match status" value="1"/>
</dbReference>
<dbReference type="PROSITE" id="PS00149">
    <property type="entry name" value="SULFATASE_2"/>
    <property type="match status" value="1"/>
</dbReference>
<dbReference type="InterPro" id="IPR024607">
    <property type="entry name" value="Sulfatase_CS"/>
</dbReference>
<sequence>MILLGLTSLTLAGAQSSNGSPANPVEPDPSKPNIVILLADDWGFTDVGAFGGEMATPNLDALAANGVRFSNFHVAGSCSPTRAMLQTGVINHRAGLGNMPETIPPEHLGKPGYESHINDRVVTIAEQLGAAGYATYLSGKWHLGHTPETLPTARGYRRAFALSQSGADNFENKPNLLLYDEADWTEDGRRAVLPERFYSSTLIIDKMMGYIDEGRGSGRPFLASVNFIANHIPVQASDADVAAYDGRYDAGWDALRRSRREGAIRAGVMPEGMRFVRMDTTGDWARLTPEERAQRTGAMEVYGGMATAMDREVGRLVDHLKAIGEYERTIFVFLSDNGGEATDPMSAGGFTTFNTRMLYDQRVEQQGRRGSFTSIGAGWASSVSSPLRGYKFTASEGGLRVPLIIAWPGNPAFRTGSVAGGFAHVTDITPTLLSLAGVAPQQGEWRGRAVEPMIGRDLTPALTGQVEGVHPADAPFGYELSGNAVLFKGDWKLVKNLPPYGTGEWELYNIAQDPGEVTNLASAEPSIHAQMQADYNDWAKANGVLPMPEGYSAPKQIFDNALSNLLIPRLLALWPWVLALVAGIAGLVWWRRRRKRT</sequence>
<evidence type="ECO:0000259" key="6">
    <source>
        <dbReference type="Pfam" id="PF00884"/>
    </source>
</evidence>
<proteinExistence type="inferred from homology"/>
<keyword evidence="2" id="KW-0479">Metal-binding</keyword>
<dbReference type="Pfam" id="PF00884">
    <property type="entry name" value="Sulfatase"/>
    <property type="match status" value="1"/>
</dbReference>
<evidence type="ECO:0000256" key="4">
    <source>
        <dbReference type="ARBA" id="ARBA00022837"/>
    </source>
</evidence>
<evidence type="ECO:0000256" key="1">
    <source>
        <dbReference type="ARBA" id="ARBA00008779"/>
    </source>
</evidence>
<dbReference type="PANTHER" id="PTHR42693">
    <property type="entry name" value="ARYLSULFATASE FAMILY MEMBER"/>
    <property type="match status" value="1"/>
</dbReference>
<keyword evidence="5" id="KW-1133">Transmembrane helix</keyword>
<keyword evidence="5" id="KW-0472">Membrane</keyword>
<dbReference type="Gene3D" id="3.30.1120.10">
    <property type="match status" value="1"/>
</dbReference>
<gene>
    <name evidence="7" type="ORF">GV829_12490</name>
</gene>
<organism evidence="7 8">
    <name type="scientific">Sphingomonas lacunae</name>
    <dbReference type="NCBI Taxonomy" id="2698828"/>
    <lineage>
        <taxon>Bacteria</taxon>
        <taxon>Pseudomonadati</taxon>
        <taxon>Pseudomonadota</taxon>
        <taxon>Alphaproteobacteria</taxon>
        <taxon>Sphingomonadales</taxon>
        <taxon>Sphingomonadaceae</taxon>
        <taxon>Sphingomonas</taxon>
    </lineage>
</organism>
<dbReference type="EMBL" id="CP053015">
    <property type="protein sequence ID" value="QJQ33768.1"/>
    <property type="molecule type" value="Genomic_DNA"/>
</dbReference>
<keyword evidence="8" id="KW-1185">Reference proteome</keyword>
<evidence type="ECO:0000256" key="3">
    <source>
        <dbReference type="ARBA" id="ARBA00022801"/>
    </source>
</evidence>
<dbReference type="AlphaFoldDB" id="A0A6M4AX97"/>
<evidence type="ECO:0000256" key="5">
    <source>
        <dbReference type="SAM" id="Phobius"/>
    </source>
</evidence>
<keyword evidence="3" id="KW-0378">Hydrolase</keyword>
<evidence type="ECO:0000256" key="2">
    <source>
        <dbReference type="ARBA" id="ARBA00022723"/>
    </source>
</evidence>
<dbReference type="CDD" id="cd16025">
    <property type="entry name" value="PAS_like"/>
    <property type="match status" value="1"/>
</dbReference>
<keyword evidence="4" id="KW-0106">Calcium</keyword>
<protein>
    <submittedName>
        <fullName evidence="7">Arylsulfatase</fullName>
    </submittedName>
</protein>
<name>A0A6M4AX97_9SPHN</name>
<reference evidence="7 8" key="1">
    <citation type="submission" date="2020-01" db="EMBL/GenBank/DDBJ databases">
        <title>Sphingomonas sp. strain CSW-10.</title>
        <authorList>
            <person name="Chen W.-M."/>
        </authorList>
    </citation>
    <scope>NUCLEOTIDE SEQUENCE [LARGE SCALE GENOMIC DNA]</scope>
    <source>
        <strain evidence="7 8">CSW-10</strain>
    </source>
</reference>
<dbReference type="Proteomes" id="UP000503018">
    <property type="component" value="Chromosome"/>
</dbReference>
<dbReference type="InterPro" id="IPR000917">
    <property type="entry name" value="Sulfatase_N"/>
</dbReference>
<dbReference type="InterPro" id="IPR050738">
    <property type="entry name" value="Sulfatase"/>
</dbReference>
<feature type="domain" description="Sulfatase N-terminal" evidence="6">
    <location>
        <begin position="32"/>
        <end position="438"/>
    </location>
</feature>
<evidence type="ECO:0000313" key="8">
    <source>
        <dbReference type="Proteomes" id="UP000503018"/>
    </source>
</evidence>
<keyword evidence="5" id="KW-0812">Transmembrane</keyword>
<dbReference type="GO" id="GO:0046872">
    <property type="term" value="F:metal ion binding"/>
    <property type="evidence" value="ECO:0007669"/>
    <property type="project" value="UniProtKB-KW"/>
</dbReference>
<dbReference type="PANTHER" id="PTHR42693:SF33">
    <property type="entry name" value="ARYLSULFATASE"/>
    <property type="match status" value="1"/>
</dbReference>
<dbReference type="GO" id="GO:0004065">
    <property type="term" value="F:arylsulfatase activity"/>
    <property type="evidence" value="ECO:0007669"/>
    <property type="project" value="TreeGrafter"/>
</dbReference>
<evidence type="ECO:0000313" key="7">
    <source>
        <dbReference type="EMBL" id="QJQ33768.1"/>
    </source>
</evidence>
<dbReference type="InterPro" id="IPR017850">
    <property type="entry name" value="Alkaline_phosphatase_core_sf"/>
</dbReference>
<accession>A0A6M4AX97</accession>
<feature type="transmembrane region" description="Helical" evidence="5">
    <location>
        <begin position="571"/>
        <end position="590"/>
    </location>
</feature>
<dbReference type="KEGG" id="slan:GV829_12490"/>